<accession>A0A6J4IT08</accession>
<feature type="region of interest" description="Disordered" evidence="1">
    <location>
        <begin position="1"/>
        <end position="33"/>
    </location>
</feature>
<evidence type="ECO:0000256" key="1">
    <source>
        <dbReference type="SAM" id="MobiDB-lite"/>
    </source>
</evidence>
<dbReference type="EMBL" id="CADCTB010000161">
    <property type="protein sequence ID" value="CAA9258702.1"/>
    <property type="molecule type" value="Genomic_DNA"/>
</dbReference>
<feature type="non-terminal residue" evidence="2">
    <location>
        <position position="50"/>
    </location>
</feature>
<sequence>AHSRSLLVVAHAGPRGPSGGGLRCAPAGPDGPAGVPTQEVLMFSAMYSGL</sequence>
<reference evidence="2" key="1">
    <citation type="submission" date="2020-02" db="EMBL/GenBank/DDBJ databases">
        <authorList>
            <person name="Meier V. D."/>
        </authorList>
    </citation>
    <scope>NUCLEOTIDE SEQUENCE</scope>
    <source>
        <strain evidence="2">AVDCRST_MAG10</strain>
    </source>
</reference>
<evidence type="ECO:0000313" key="2">
    <source>
        <dbReference type="EMBL" id="CAA9258702.1"/>
    </source>
</evidence>
<name>A0A6J4IT08_9ACTN</name>
<proteinExistence type="predicted"/>
<protein>
    <submittedName>
        <fullName evidence="2">Uncharacterized protein</fullName>
    </submittedName>
</protein>
<organism evidence="2">
    <name type="scientific">uncultured Acidimicrobiales bacterium</name>
    <dbReference type="NCBI Taxonomy" id="310071"/>
    <lineage>
        <taxon>Bacteria</taxon>
        <taxon>Bacillati</taxon>
        <taxon>Actinomycetota</taxon>
        <taxon>Acidimicrobiia</taxon>
        <taxon>Acidimicrobiales</taxon>
        <taxon>environmental samples</taxon>
    </lineage>
</organism>
<dbReference type="AlphaFoldDB" id="A0A6J4IT08"/>
<feature type="non-terminal residue" evidence="2">
    <location>
        <position position="1"/>
    </location>
</feature>
<gene>
    <name evidence="2" type="ORF">AVDCRST_MAG10-2619</name>
</gene>